<evidence type="ECO:0000256" key="1">
    <source>
        <dbReference type="SAM" id="SignalP"/>
    </source>
</evidence>
<keyword evidence="3" id="KW-1185">Reference proteome</keyword>
<gene>
    <name evidence="2" type="ORF">DK389_10880</name>
</gene>
<dbReference type="AlphaFoldDB" id="A0A2U8W4E4"/>
<accession>A0A2U8W4E4</accession>
<feature type="signal peptide" evidence="1">
    <location>
        <begin position="1"/>
        <end position="25"/>
    </location>
</feature>
<dbReference type="EMBL" id="CP029550">
    <property type="protein sequence ID" value="AWN40937.1"/>
    <property type="molecule type" value="Genomic_DNA"/>
</dbReference>
<dbReference type="KEGG" id="mets:DK389_10880"/>
<sequence length="155" mass="17361">MRPYPTLAALCLGLAFVGAIEPALARSAREEIEPAEERTFPFDANIPGCQDPGVLEKVATQFAEKEAKFWNSSLTIVSYDRIERTAWRPWGLDYYPRRFCTATATTSDGVRRKVDYSVRESLGIIGSTWGVEFCVHGLDRNLAYAYATACRMARP</sequence>
<proteinExistence type="predicted"/>
<evidence type="ECO:0000313" key="3">
    <source>
        <dbReference type="Proteomes" id="UP000245926"/>
    </source>
</evidence>
<protein>
    <submittedName>
        <fullName evidence="2">Uncharacterized protein</fullName>
    </submittedName>
</protein>
<dbReference type="Proteomes" id="UP000245926">
    <property type="component" value="Chromosome"/>
</dbReference>
<keyword evidence="1" id="KW-0732">Signal</keyword>
<dbReference type="RefSeq" id="WP_109889514.1">
    <property type="nucleotide sequence ID" value="NZ_CP029550.1"/>
</dbReference>
<name>A0A2U8W4E4_9HYPH</name>
<reference evidence="3" key="1">
    <citation type="submission" date="2018-05" db="EMBL/GenBank/DDBJ databases">
        <title>Complete Genome Sequence of Methylobacterium sp. 17SD2-17.</title>
        <authorList>
            <person name="Srinivasan S."/>
        </authorList>
    </citation>
    <scope>NUCLEOTIDE SEQUENCE [LARGE SCALE GENOMIC DNA]</scope>
    <source>
        <strain evidence="3">17SD2-17</strain>
    </source>
</reference>
<feature type="chain" id="PRO_5016025290" evidence="1">
    <location>
        <begin position="26"/>
        <end position="155"/>
    </location>
</feature>
<organism evidence="2 3">
    <name type="scientific">Methylobacterium durans</name>
    <dbReference type="NCBI Taxonomy" id="2202825"/>
    <lineage>
        <taxon>Bacteria</taxon>
        <taxon>Pseudomonadati</taxon>
        <taxon>Pseudomonadota</taxon>
        <taxon>Alphaproteobacteria</taxon>
        <taxon>Hyphomicrobiales</taxon>
        <taxon>Methylobacteriaceae</taxon>
        <taxon>Methylobacterium</taxon>
    </lineage>
</organism>
<dbReference type="OrthoDB" id="9808546at2"/>
<evidence type="ECO:0000313" key="2">
    <source>
        <dbReference type="EMBL" id="AWN40937.1"/>
    </source>
</evidence>